<reference evidence="2 3" key="1">
    <citation type="submission" date="2024-09" db="EMBL/GenBank/DDBJ databases">
        <title>Chromosome-scale assembly of Riccia sorocarpa.</title>
        <authorList>
            <person name="Paukszto L."/>
        </authorList>
    </citation>
    <scope>NUCLEOTIDE SEQUENCE [LARGE SCALE GENOMIC DNA]</scope>
    <source>
        <strain evidence="2">LP-2024</strain>
        <tissue evidence="2">Aerial parts of the thallus</tissue>
    </source>
</reference>
<dbReference type="Proteomes" id="UP001633002">
    <property type="component" value="Unassembled WGS sequence"/>
</dbReference>
<protein>
    <recommendedName>
        <fullName evidence="1">Reverse transcriptase domain-containing protein</fullName>
    </recommendedName>
</protein>
<dbReference type="PROSITE" id="PS50878">
    <property type="entry name" value="RT_POL"/>
    <property type="match status" value="1"/>
</dbReference>
<organism evidence="2 3">
    <name type="scientific">Riccia sorocarpa</name>
    <dbReference type="NCBI Taxonomy" id="122646"/>
    <lineage>
        <taxon>Eukaryota</taxon>
        <taxon>Viridiplantae</taxon>
        <taxon>Streptophyta</taxon>
        <taxon>Embryophyta</taxon>
        <taxon>Marchantiophyta</taxon>
        <taxon>Marchantiopsida</taxon>
        <taxon>Marchantiidae</taxon>
        <taxon>Marchantiales</taxon>
        <taxon>Ricciaceae</taxon>
        <taxon>Riccia</taxon>
    </lineage>
</organism>
<dbReference type="InterPro" id="IPR000477">
    <property type="entry name" value="RT_dom"/>
</dbReference>
<feature type="domain" description="Reverse transcriptase" evidence="1">
    <location>
        <begin position="1"/>
        <end position="235"/>
    </location>
</feature>
<comment type="caution">
    <text evidence="2">The sequence shown here is derived from an EMBL/GenBank/DDBJ whole genome shotgun (WGS) entry which is preliminary data.</text>
</comment>
<dbReference type="PANTHER" id="PTHR31635:SF196">
    <property type="entry name" value="REVERSE TRANSCRIPTASE DOMAIN-CONTAINING PROTEIN-RELATED"/>
    <property type="match status" value="1"/>
</dbReference>
<evidence type="ECO:0000313" key="3">
    <source>
        <dbReference type="Proteomes" id="UP001633002"/>
    </source>
</evidence>
<keyword evidence="3" id="KW-1185">Reference proteome</keyword>
<accession>A0ABD3HJ72</accession>
<proteinExistence type="predicted"/>
<gene>
    <name evidence="2" type="ORF">R1sor_016743</name>
</gene>
<name>A0ABD3HJ72_9MARC</name>
<dbReference type="EMBL" id="JBJQOH010000004">
    <property type="protein sequence ID" value="KAL3690434.1"/>
    <property type="molecule type" value="Genomic_DNA"/>
</dbReference>
<dbReference type="PANTHER" id="PTHR31635">
    <property type="entry name" value="REVERSE TRANSCRIPTASE DOMAIN-CONTAINING PROTEIN-RELATED"/>
    <property type="match status" value="1"/>
</dbReference>
<evidence type="ECO:0000313" key="2">
    <source>
        <dbReference type="EMBL" id="KAL3690434.1"/>
    </source>
</evidence>
<dbReference type="Pfam" id="PF00078">
    <property type="entry name" value="RVT_1"/>
    <property type="match status" value="1"/>
</dbReference>
<dbReference type="AlphaFoldDB" id="A0ABD3HJ72"/>
<sequence length="235" mass="26072">MKVSTRQNKKLIALPTEDEIGATVRCLKTEKAPGAHGMTAEVVKEIWADARQDVIDFILTLREVVGDVVDPEQKGFIKDRHITNNILNYLVSQEWAEVSEQPAIFVKLDFEKAYDRVDHSYLWETMAAMGFDEKFFSLTQGLVQGSTSKIHVNGKFSEDIQIQRGVKQGCPLAPFLFAISTQPLMEILKARQAEGSLRGVTLHGSASALYNLFADDTGVLLLADPENFTALQSAV</sequence>
<evidence type="ECO:0000259" key="1">
    <source>
        <dbReference type="PROSITE" id="PS50878"/>
    </source>
</evidence>